<evidence type="ECO:0000313" key="2">
    <source>
        <dbReference type="EMBL" id="PIK39250.1"/>
    </source>
</evidence>
<organism evidence="2 3">
    <name type="scientific">Stichopus japonicus</name>
    <name type="common">Sea cucumber</name>
    <dbReference type="NCBI Taxonomy" id="307972"/>
    <lineage>
        <taxon>Eukaryota</taxon>
        <taxon>Metazoa</taxon>
        <taxon>Echinodermata</taxon>
        <taxon>Eleutherozoa</taxon>
        <taxon>Echinozoa</taxon>
        <taxon>Holothuroidea</taxon>
        <taxon>Aspidochirotacea</taxon>
        <taxon>Aspidochirotida</taxon>
        <taxon>Stichopodidae</taxon>
        <taxon>Apostichopus</taxon>
    </lineage>
</organism>
<accession>A0A2G8JU57</accession>
<feature type="region of interest" description="Disordered" evidence="1">
    <location>
        <begin position="81"/>
        <end position="108"/>
    </location>
</feature>
<dbReference type="InterPro" id="IPR011011">
    <property type="entry name" value="Znf_FYVE_PHD"/>
</dbReference>
<feature type="compositionally biased region" description="Basic residues" evidence="1">
    <location>
        <begin position="87"/>
        <end position="100"/>
    </location>
</feature>
<dbReference type="OrthoDB" id="7477368at2759"/>
<dbReference type="SUPFAM" id="SSF57903">
    <property type="entry name" value="FYVE/PHD zinc finger"/>
    <property type="match status" value="1"/>
</dbReference>
<sequence length="211" mass="24473">MGLEMTCLLTPPVQHMQQRPKMYRRHLMVPEPMDPIMVIWPVLPQHPRLQIWVQILLRQRAPQIPSRYFLGLGSSLPLQLGSCPRAPPRKMTNRRGKQRGHTANTDRHTREKCIGCSQFSEENQTQETRKRQSWSEQQREGETNIQADPQQTWYCLVCDEKYADSQPGEKWVRCSGCFDWAHDACTEGHDTYICHNCSEPSDQHGTTFQGA</sequence>
<proteinExistence type="predicted"/>
<dbReference type="EMBL" id="MRZV01001259">
    <property type="protein sequence ID" value="PIK39250.1"/>
    <property type="molecule type" value="Genomic_DNA"/>
</dbReference>
<evidence type="ECO:0000256" key="1">
    <source>
        <dbReference type="SAM" id="MobiDB-lite"/>
    </source>
</evidence>
<reference evidence="2 3" key="1">
    <citation type="journal article" date="2017" name="PLoS Biol.">
        <title>The sea cucumber genome provides insights into morphological evolution and visceral regeneration.</title>
        <authorList>
            <person name="Zhang X."/>
            <person name="Sun L."/>
            <person name="Yuan J."/>
            <person name="Sun Y."/>
            <person name="Gao Y."/>
            <person name="Zhang L."/>
            <person name="Li S."/>
            <person name="Dai H."/>
            <person name="Hamel J.F."/>
            <person name="Liu C."/>
            <person name="Yu Y."/>
            <person name="Liu S."/>
            <person name="Lin W."/>
            <person name="Guo K."/>
            <person name="Jin S."/>
            <person name="Xu P."/>
            <person name="Storey K.B."/>
            <person name="Huan P."/>
            <person name="Zhang T."/>
            <person name="Zhou Y."/>
            <person name="Zhang J."/>
            <person name="Lin C."/>
            <person name="Li X."/>
            <person name="Xing L."/>
            <person name="Huo D."/>
            <person name="Sun M."/>
            <person name="Wang L."/>
            <person name="Mercier A."/>
            <person name="Li F."/>
            <person name="Yang H."/>
            <person name="Xiang J."/>
        </authorList>
    </citation>
    <scope>NUCLEOTIDE SEQUENCE [LARGE SCALE GENOMIC DNA]</scope>
    <source>
        <strain evidence="2">Shaxun</strain>
        <tissue evidence="2">Muscle</tissue>
    </source>
</reference>
<gene>
    <name evidence="2" type="ORF">BSL78_23910</name>
</gene>
<dbReference type="Proteomes" id="UP000230750">
    <property type="component" value="Unassembled WGS sequence"/>
</dbReference>
<name>A0A2G8JU57_STIJA</name>
<evidence type="ECO:0000313" key="3">
    <source>
        <dbReference type="Proteomes" id="UP000230750"/>
    </source>
</evidence>
<keyword evidence="3" id="KW-1185">Reference proteome</keyword>
<protein>
    <submittedName>
        <fullName evidence="2">Putative jerky protein-like-like</fullName>
    </submittedName>
</protein>
<comment type="caution">
    <text evidence="2">The sequence shown here is derived from an EMBL/GenBank/DDBJ whole genome shotgun (WGS) entry which is preliminary data.</text>
</comment>
<dbReference type="AlphaFoldDB" id="A0A2G8JU57"/>
<feature type="region of interest" description="Disordered" evidence="1">
    <location>
        <begin position="124"/>
        <end position="143"/>
    </location>
</feature>